<keyword evidence="7 13" id="KW-0812">Transmembrane</keyword>
<reference evidence="15 16" key="1">
    <citation type="submission" date="2020-08" db="EMBL/GenBank/DDBJ databases">
        <title>Functional genomics of gut bacteria from endangered species of beetles.</title>
        <authorList>
            <person name="Carlos-Shanley C."/>
        </authorList>
    </citation>
    <scope>NUCLEOTIDE SEQUENCE [LARGE SCALE GENOMIC DNA]</scope>
    <source>
        <strain evidence="15 16">S00239</strain>
    </source>
</reference>
<dbReference type="PANTHER" id="PTHR30625">
    <property type="entry name" value="PROTEIN TOLQ"/>
    <property type="match status" value="1"/>
</dbReference>
<evidence type="ECO:0000256" key="8">
    <source>
        <dbReference type="ARBA" id="ARBA00022927"/>
    </source>
</evidence>
<comment type="caution">
    <text evidence="15">The sequence shown here is derived from an EMBL/GenBank/DDBJ whole genome shotgun (WGS) entry which is preliminary data.</text>
</comment>
<feature type="domain" description="MotA/TolQ/ExbB proton channel" evidence="14">
    <location>
        <begin position="198"/>
        <end position="301"/>
    </location>
</feature>
<evidence type="ECO:0000256" key="4">
    <source>
        <dbReference type="ARBA" id="ARBA00022448"/>
    </source>
</evidence>
<dbReference type="Pfam" id="PF01618">
    <property type="entry name" value="MotA_ExbB"/>
    <property type="match status" value="1"/>
</dbReference>
<dbReference type="PANTHER" id="PTHR30625:SF14">
    <property type="entry name" value="BIOPOLYMER TRANSPORT PROTEIN EXBB"/>
    <property type="match status" value="1"/>
</dbReference>
<feature type="transmembrane region" description="Helical" evidence="13">
    <location>
        <begin position="234"/>
        <end position="257"/>
    </location>
</feature>
<organism evidence="15 16">
    <name type="scientific">Roseateles oligotrophus</name>
    <dbReference type="NCBI Taxonomy" id="1769250"/>
    <lineage>
        <taxon>Bacteria</taxon>
        <taxon>Pseudomonadati</taxon>
        <taxon>Pseudomonadota</taxon>
        <taxon>Betaproteobacteria</taxon>
        <taxon>Burkholderiales</taxon>
        <taxon>Sphaerotilaceae</taxon>
        <taxon>Roseateles</taxon>
    </lineage>
</organism>
<evidence type="ECO:0000256" key="7">
    <source>
        <dbReference type="ARBA" id="ARBA00022692"/>
    </source>
</evidence>
<name>A0A840L957_9BURK</name>
<accession>A0A840L957</accession>
<dbReference type="InterPro" id="IPR050790">
    <property type="entry name" value="ExbB/TolQ_transport"/>
</dbReference>
<dbReference type="GO" id="GO:0005886">
    <property type="term" value="C:plasma membrane"/>
    <property type="evidence" value="ECO:0007669"/>
    <property type="project" value="UniProtKB-SubCell"/>
</dbReference>
<evidence type="ECO:0000256" key="3">
    <source>
        <dbReference type="ARBA" id="ARBA00022093"/>
    </source>
</evidence>
<evidence type="ECO:0000259" key="14">
    <source>
        <dbReference type="Pfam" id="PF01618"/>
    </source>
</evidence>
<dbReference type="Proteomes" id="UP000562027">
    <property type="component" value="Unassembled WGS sequence"/>
</dbReference>
<feature type="transmembrane region" description="Helical" evidence="13">
    <location>
        <begin position="42"/>
        <end position="61"/>
    </location>
</feature>
<dbReference type="GO" id="GO:0017038">
    <property type="term" value="P:protein import"/>
    <property type="evidence" value="ECO:0007669"/>
    <property type="project" value="TreeGrafter"/>
</dbReference>
<keyword evidence="9 13" id="KW-1133">Transmembrane helix</keyword>
<dbReference type="AlphaFoldDB" id="A0A840L957"/>
<evidence type="ECO:0000313" key="16">
    <source>
        <dbReference type="Proteomes" id="UP000562027"/>
    </source>
</evidence>
<comment type="subunit">
    <text evidence="2">The accessory proteins ExbB and ExbD seem to form a complex with TonB.</text>
</comment>
<keyword evidence="16" id="KW-1185">Reference proteome</keyword>
<evidence type="ECO:0000256" key="13">
    <source>
        <dbReference type="SAM" id="Phobius"/>
    </source>
</evidence>
<sequence>MTETFAWSLPKACDLVFHKERQAAVPIFPNQIQISSVGVDFMFSRLSGLIAAIAIAATLGFSPAQAQEQKAAEAASAVAEVAAPAAVEAAPSAPTGKAAMDNPYGLQAMLAHGDMVSKGVLALLLIMSMGSWYILITKLWDTQKLGKEAKEVRATFFKKSSLAEGVKGLSEGSAFRYIAASAIEASEHHEGALTENIDHSTWVTMNIERSVSEVQSRVQTGLGFLATVGSTSPFIGLFGTVWGILQALTAIGVAGQASIDKVAGPVGEALIMTAIGLAVAVPAVLGYNWLVNRNKSVVGQVRAFAADLHGVLMGNRQVAKR</sequence>
<keyword evidence="10 13" id="KW-0472">Membrane</keyword>
<feature type="transmembrane region" description="Helical" evidence="13">
    <location>
        <begin position="269"/>
        <end position="290"/>
    </location>
</feature>
<evidence type="ECO:0000256" key="2">
    <source>
        <dbReference type="ARBA" id="ARBA00011471"/>
    </source>
</evidence>
<evidence type="ECO:0000256" key="11">
    <source>
        <dbReference type="ARBA" id="ARBA00024816"/>
    </source>
</evidence>
<evidence type="ECO:0000256" key="10">
    <source>
        <dbReference type="ARBA" id="ARBA00023136"/>
    </source>
</evidence>
<comment type="similarity">
    <text evidence="12">Belongs to the exbB/tolQ family.</text>
</comment>
<evidence type="ECO:0000256" key="6">
    <source>
        <dbReference type="ARBA" id="ARBA00022519"/>
    </source>
</evidence>
<keyword evidence="5" id="KW-1003">Cell membrane</keyword>
<evidence type="ECO:0000256" key="9">
    <source>
        <dbReference type="ARBA" id="ARBA00022989"/>
    </source>
</evidence>
<proteinExistence type="inferred from homology"/>
<gene>
    <name evidence="15" type="ORF">HNP55_000402</name>
</gene>
<feature type="transmembrane region" description="Helical" evidence="13">
    <location>
        <begin position="119"/>
        <end position="136"/>
    </location>
</feature>
<evidence type="ECO:0000256" key="12">
    <source>
        <dbReference type="RuleBase" id="RU004057"/>
    </source>
</evidence>
<keyword evidence="8 12" id="KW-0653">Protein transport</keyword>
<comment type="function">
    <text evidence="11">Involved in the TonB-dependent energy-dependent transport of various receptor-bound substrates. Protects ExbD from proteolytic degradation and functionally stabilizes TonB.</text>
</comment>
<dbReference type="EMBL" id="JACHLP010000001">
    <property type="protein sequence ID" value="MBB4841907.1"/>
    <property type="molecule type" value="Genomic_DNA"/>
</dbReference>
<evidence type="ECO:0000313" key="15">
    <source>
        <dbReference type="EMBL" id="MBB4841907.1"/>
    </source>
</evidence>
<keyword evidence="4 12" id="KW-0813">Transport</keyword>
<protein>
    <recommendedName>
        <fullName evidence="3">Biopolymer transport protein ExbB</fullName>
    </recommendedName>
</protein>
<keyword evidence="6" id="KW-0997">Cell inner membrane</keyword>
<evidence type="ECO:0000256" key="5">
    <source>
        <dbReference type="ARBA" id="ARBA00022475"/>
    </source>
</evidence>
<dbReference type="InterPro" id="IPR002898">
    <property type="entry name" value="MotA_ExbB_proton_chnl"/>
</dbReference>
<comment type="subcellular location">
    <subcellularLocation>
        <location evidence="1">Cell inner membrane</location>
        <topology evidence="1">Multi-pass membrane protein</topology>
    </subcellularLocation>
    <subcellularLocation>
        <location evidence="12">Membrane</location>
        <topology evidence="12">Multi-pass membrane protein</topology>
    </subcellularLocation>
</comment>
<evidence type="ECO:0000256" key="1">
    <source>
        <dbReference type="ARBA" id="ARBA00004429"/>
    </source>
</evidence>